<evidence type="ECO:0000256" key="2">
    <source>
        <dbReference type="ARBA" id="ARBA00022448"/>
    </source>
</evidence>
<organism evidence="11 12">
    <name type="scientific">Fusarium beomiforme</name>
    <dbReference type="NCBI Taxonomy" id="44412"/>
    <lineage>
        <taxon>Eukaryota</taxon>
        <taxon>Fungi</taxon>
        <taxon>Dikarya</taxon>
        <taxon>Ascomycota</taxon>
        <taxon>Pezizomycotina</taxon>
        <taxon>Sordariomycetes</taxon>
        <taxon>Hypocreomycetidae</taxon>
        <taxon>Hypocreales</taxon>
        <taxon>Nectriaceae</taxon>
        <taxon>Fusarium</taxon>
        <taxon>Fusarium burgessii species complex</taxon>
    </lineage>
</organism>
<dbReference type="InterPro" id="IPR005018">
    <property type="entry name" value="DOMON_domain"/>
</dbReference>
<keyword evidence="5 7" id="KW-1133">Transmembrane helix</keyword>
<keyword evidence="2" id="KW-0813">Transport</keyword>
<sequence>MLPILLLFITPLLAGAAQYCQFQGSHHPLTLCTAVNTHQNLTTSSADWSITFGYQRIHEAGWAAIGIGSGMYGSLMFVMYAKNKSSKDPILSVRRGLGYYEPEPVGAKPQVVTSTISLNETGWLEASFTCYRCDAWSSVNSGSALQPWIWAANANQVFSDPSPDSTMEQHGYYGHFDLDMSVVESKDGRVPSIDFTASDSVAIASGSGGLGQSPSALFALHGLLMALSTMILYPCGVLAISRASKAAFKGHVLFQLVASFLCIAGVLLALYATISNGEIGVFARPHVLLGLVVTTAVPLQVVLGYVHHKRYISAIISPKVTTGHRWLGRLIVAGGCINALLGLQMVAAPKLLKIFALTFVLIDIALLGVVARSRAVQRRMSKAISTEQDEDFRPFLRNDED</sequence>
<dbReference type="CDD" id="cd09630">
    <property type="entry name" value="CDH_like_cytochrome"/>
    <property type="match status" value="1"/>
</dbReference>
<evidence type="ECO:0000256" key="6">
    <source>
        <dbReference type="ARBA" id="ARBA00023136"/>
    </source>
</evidence>
<keyword evidence="8" id="KW-0732">Signal</keyword>
<evidence type="ECO:0000256" key="4">
    <source>
        <dbReference type="ARBA" id="ARBA00022982"/>
    </source>
</evidence>
<dbReference type="SUPFAM" id="SSF49344">
    <property type="entry name" value="CBD9-like"/>
    <property type="match status" value="1"/>
</dbReference>
<feature type="signal peptide" evidence="8">
    <location>
        <begin position="1"/>
        <end position="16"/>
    </location>
</feature>
<gene>
    <name evidence="11" type="ORF">FBEOM_11880</name>
</gene>
<dbReference type="SMART" id="SM00664">
    <property type="entry name" value="DoH"/>
    <property type="match status" value="1"/>
</dbReference>
<proteinExistence type="predicted"/>
<feature type="domain" description="DOMON" evidence="9">
    <location>
        <begin position="62"/>
        <end position="153"/>
    </location>
</feature>
<comment type="caution">
    <text evidence="11">The sequence shown here is derived from an EMBL/GenBank/DDBJ whole genome shotgun (WGS) entry which is preliminary data.</text>
</comment>
<dbReference type="Pfam" id="PF03188">
    <property type="entry name" value="Cytochrom_B561"/>
    <property type="match status" value="1"/>
</dbReference>
<dbReference type="CDD" id="cd08760">
    <property type="entry name" value="Cyt_b561_FRRS1_like"/>
    <property type="match status" value="1"/>
</dbReference>
<dbReference type="EMBL" id="PVQB02000706">
    <property type="protein sequence ID" value="KAF4334295.1"/>
    <property type="molecule type" value="Genomic_DNA"/>
</dbReference>
<keyword evidence="6 7" id="KW-0472">Membrane</keyword>
<name>A0A9P5A8M0_9HYPO</name>
<feature type="chain" id="PRO_5040235080" evidence="8">
    <location>
        <begin position="17"/>
        <end position="401"/>
    </location>
</feature>
<feature type="transmembrane region" description="Helical" evidence="7">
    <location>
        <begin position="286"/>
        <end position="306"/>
    </location>
</feature>
<dbReference type="PANTHER" id="PTHR47797">
    <property type="entry name" value="DEHYDROGENASE, PUTATIVE (AFU_ORTHOLOGUE AFUA_8G05805)-RELATED"/>
    <property type="match status" value="1"/>
</dbReference>
<dbReference type="GO" id="GO:0016020">
    <property type="term" value="C:membrane"/>
    <property type="evidence" value="ECO:0007669"/>
    <property type="project" value="UniProtKB-SubCell"/>
</dbReference>
<keyword evidence="12" id="KW-1185">Reference proteome</keyword>
<feature type="domain" description="Cytochrome b561" evidence="10">
    <location>
        <begin position="220"/>
        <end position="343"/>
    </location>
</feature>
<feature type="transmembrane region" description="Helical" evidence="7">
    <location>
        <begin position="354"/>
        <end position="371"/>
    </location>
</feature>
<evidence type="ECO:0000256" key="7">
    <source>
        <dbReference type="SAM" id="Phobius"/>
    </source>
</evidence>
<dbReference type="OrthoDB" id="19261at2759"/>
<keyword evidence="3 7" id="KW-0812">Transmembrane</keyword>
<evidence type="ECO:0000259" key="10">
    <source>
        <dbReference type="SMART" id="SM00665"/>
    </source>
</evidence>
<evidence type="ECO:0000256" key="1">
    <source>
        <dbReference type="ARBA" id="ARBA00004370"/>
    </source>
</evidence>
<feature type="transmembrane region" description="Helical" evidence="7">
    <location>
        <begin position="252"/>
        <end position="274"/>
    </location>
</feature>
<keyword evidence="4" id="KW-0249">Electron transport</keyword>
<reference evidence="11" key="1">
    <citation type="journal article" date="2017" name="Mycologia">
        <title>Fusarium algeriense, sp. nov., a novel toxigenic crown rot pathogen of durum wheat from Algeria is nested in the Fusarium burgessii species complex.</title>
        <authorList>
            <person name="Laraba I."/>
            <person name="Keddad A."/>
            <person name="Boureghda H."/>
            <person name="Abdallah N."/>
            <person name="Vaughan M.M."/>
            <person name="Proctor R.H."/>
            <person name="Busman M."/>
            <person name="O'Donnell K."/>
        </authorList>
    </citation>
    <scope>NUCLEOTIDE SEQUENCE</scope>
    <source>
        <strain evidence="11">NRRL 25174</strain>
    </source>
</reference>
<evidence type="ECO:0000313" key="11">
    <source>
        <dbReference type="EMBL" id="KAF4334295.1"/>
    </source>
</evidence>
<protein>
    <submittedName>
        <fullName evidence="11">Integral membrane protein</fullName>
    </submittedName>
</protein>
<dbReference type="Pfam" id="PF16010">
    <property type="entry name" value="CDH-cyt"/>
    <property type="match status" value="1"/>
</dbReference>
<accession>A0A9P5A8M0</accession>
<evidence type="ECO:0000256" key="3">
    <source>
        <dbReference type="ARBA" id="ARBA00022692"/>
    </source>
</evidence>
<comment type="subcellular location">
    <subcellularLocation>
        <location evidence="1">Membrane</location>
    </subcellularLocation>
</comment>
<dbReference type="Gene3D" id="1.20.120.1770">
    <property type="match status" value="1"/>
</dbReference>
<dbReference type="AlphaFoldDB" id="A0A9P5A8M0"/>
<evidence type="ECO:0000313" key="12">
    <source>
        <dbReference type="Proteomes" id="UP000730481"/>
    </source>
</evidence>
<evidence type="ECO:0000256" key="8">
    <source>
        <dbReference type="SAM" id="SignalP"/>
    </source>
</evidence>
<dbReference type="Gene3D" id="2.60.40.1210">
    <property type="entry name" value="Cellobiose dehydrogenase, cytochrome domain"/>
    <property type="match status" value="1"/>
</dbReference>
<feature type="transmembrane region" description="Helical" evidence="7">
    <location>
        <begin position="218"/>
        <end position="240"/>
    </location>
</feature>
<dbReference type="InterPro" id="IPR006593">
    <property type="entry name" value="Cyt_b561/ferric_Rdtase_TM"/>
</dbReference>
<dbReference type="InterPro" id="IPR015920">
    <property type="entry name" value="Cellobiose_DH-like_cyt"/>
</dbReference>
<evidence type="ECO:0000256" key="5">
    <source>
        <dbReference type="ARBA" id="ARBA00022989"/>
    </source>
</evidence>
<feature type="transmembrane region" description="Helical" evidence="7">
    <location>
        <begin position="326"/>
        <end position="348"/>
    </location>
</feature>
<evidence type="ECO:0000259" key="9">
    <source>
        <dbReference type="SMART" id="SM00664"/>
    </source>
</evidence>
<dbReference type="SMART" id="SM00665">
    <property type="entry name" value="B561"/>
    <property type="match status" value="1"/>
</dbReference>
<dbReference type="PANTHER" id="PTHR47797:SF3">
    <property type="entry name" value="CYTOCHROME B561 DOMAIN-CONTAINING PROTEIN"/>
    <property type="match status" value="1"/>
</dbReference>
<dbReference type="Proteomes" id="UP000730481">
    <property type="component" value="Unassembled WGS sequence"/>
</dbReference>
<reference evidence="11" key="2">
    <citation type="submission" date="2020-02" db="EMBL/GenBank/DDBJ databases">
        <title>Identification and distribution of gene clusters putatively required for synthesis of sphingolipid metabolism inhibitors in phylogenetically diverse species of the filamentous fungus Fusarium.</title>
        <authorList>
            <person name="Kim H.-S."/>
            <person name="Busman M."/>
            <person name="Brown D.W."/>
            <person name="Divon H."/>
            <person name="Uhlig S."/>
            <person name="Proctor R.H."/>
        </authorList>
    </citation>
    <scope>NUCLEOTIDE SEQUENCE</scope>
    <source>
        <strain evidence="11">NRRL 25174</strain>
    </source>
</reference>